<accession>A0A919KDB8</accession>
<dbReference type="Proteomes" id="UP000636960">
    <property type="component" value="Unassembled WGS sequence"/>
</dbReference>
<dbReference type="AlphaFoldDB" id="A0A919KDB8"/>
<proteinExistence type="predicted"/>
<keyword evidence="3" id="KW-1185">Reference proteome</keyword>
<keyword evidence="1" id="KW-0472">Membrane</keyword>
<organism evidence="2 3">
    <name type="scientific">Paractinoplanes rishiriensis</name>
    <dbReference type="NCBI Taxonomy" id="1050105"/>
    <lineage>
        <taxon>Bacteria</taxon>
        <taxon>Bacillati</taxon>
        <taxon>Actinomycetota</taxon>
        <taxon>Actinomycetes</taxon>
        <taxon>Micromonosporales</taxon>
        <taxon>Micromonosporaceae</taxon>
        <taxon>Paractinoplanes</taxon>
    </lineage>
</organism>
<feature type="transmembrane region" description="Helical" evidence="1">
    <location>
        <begin position="111"/>
        <end position="127"/>
    </location>
</feature>
<evidence type="ECO:0000313" key="3">
    <source>
        <dbReference type="Proteomes" id="UP000636960"/>
    </source>
</evidence>
<comment type="caution">
    <text evidence="2">The sequence shown here is derived from an EMBL/GenBank/DDBJ whole genome shotgun (WGS) entry which is preliminary data.</text>
</comment>
<gene>
    <name evidence="2" type="ORF">Ari01nite_96560</name>
</gene>
<dbReference type="EMBL" id="BOMV01000124">
    <property type="protein sequence ID" value="GIF02192.1"/>
    <property type="molecule type" value="Genomic_DNA"/>
</dbReference>
<dbReference type="RefSeq" id="WP_203791267.1">
    <property type="nucleotide sequence ID" value="NZ_BOMV01000124.1"/>
</dbReference>
<evidence type="ECO:0000256" key="1">
    <source>
        <dbReference type="SAM" id="Phobius"/>
    </source>
</evidence>
<name>A0A919KDB8_9ACTN</name>
<evidence type="ECO:0000313" key="2">
    <source>
        <dbReference type="EMBL" id="GIF02192.1"/>
    </source>
</evidence>
<feature type="transmembrane region" description="Helical" evidence="1">
    <location>
        <begin position="31"/>
        <end position="60"/>
    </location>
</feature>
<keyword evidence="1" id="KW-1133">Transmembrane helix</keyword>
<protein>
    <submittedName>
        <fullName evidence="2">Uncharacterized protein</fullName>
    </submittedName>
</protein>
<feature type="transmembrane region" description="Helical" evidence="1">
    <location>
        <begin position="72"/>
        <end position="91"/>
    </location>
</feature>
<keyword evidence="1" id="KW-0812">Transmembrane</keyword>
<reference evidence="2" key="1">
    <citation type="submission" date="2021-01" db="EMBL/GenBank/DDBJ databases">
        <title>Whole genome shotgun sequence of Actinoplanes rishiriensis NBRC 108556.</title>
        <authorList>
            <person name="Komaki H."/>
            <person name="Tamura T."/>
        </authorList>
    </citation>
    <scope>NUCLEOTIDE SEQUENCE</scope>
    <source>
        <strain evidence="2">NBRC 108556</strain>
    </source>
</reference>
<sequence length="146" mass="15362">MTRLRALLILAGVAGLGYGVAGLLTDPDVRLAGILLFLAVVLIVHDFVWMPLVLAVGALIDRHLPSPARRPVRTALLVGAALTVAGLPFVLSPGRPTDNPSALPLSYGRNLLLILAAVALVTLLAVIRSRKKSERTHQAGSATGRR</sequence>